<dbReference type="Pfam" id="PF08843">
    <property type="entry name" value="AbiEii"/>
    <property type="match status" value="1"/>
</dbReference>
<protein>
    <recommendedName>
        <fullName evidence="3">Nucleotidyl transferase AbiEii/AbiGii toxin family protein</fullName>
    </recommendedName>
</protein>
<name>A0A2H0NI95_9BACT</name>
<comment type="caution">
    <text evidence="1">The sequence shown here is derived from an EMBL/GenBank/DDBJ whole genome shotgun (WGS) entry which is preliminary data.</text>
</comment>
<reference evidence="1 2" key="1">
    <citation type="submission" date="2017-09" db="EMBL/GenBank/DDBJ databases">
        <title>Depth-based differentiation of microbial function through sediment-hosted aquifers and enrichment of novel symbionts in the deep terrestrial subsurface.</title>
        <authorList>
            <person name="Probst A.J."/>
            <person name="Ladd B."/>
            <person name="Jarett J.K."/>
            <person name="Geller-Mcgrath D.E."/>
            <person name="Sieber C.M."/>
            <person name="Emerson J.B."/>
            <person name="Anantharaman K."/>
            <person name="Thomas B.C."/>
            <person name="Malmstrom R."/>
            <person name="Stieglmeier M."/>
            <person name="Klingl A."/>
            <person name="Woyke T."/>
            <person name="Ryan C.M."/>
            <person name="Banfield J.F."/>
        </authorList>
    </citation>
    <scope>NUCLEOTIDE SEQUENCE [LARGE SCALE GENOMIC DNA]</scope>
    <source>
        <strain evidence="1">CG11_big_fil_rev_8_21_14_0_20_37_11</strain>
    </source>
</reference>
<evidence type="ECO:0008006" key="3">
    <source>
        <dbReference type="Google" id="ProtNLM"/>
    </source>
</evidence>
<dbReference type="AlphaFoldDB" id="A0A2H0NI95"/>
<evidence type="ECO:0000313" key="2">
    <source>
        <dbReference type="Proteomes" id="UP000230707"/>
    </source>
</evidence>
<dbReference type="Gene3D" id="3.10.450.620">
    <property type="entry name" value="JHP933, nucleotidyltransferase-like core domain"/>
    <property type="match status" value="1"/>
</dbReference>
<evidence type="ECO:0000313" key="1">
    <source>
        <dbReference type="EMBL" id="PIR08602.1"/>
    </source>
</evidence>
<sequence>MAPKTILNGIQKRILSILCSNRLFTNNFYLTGGTALSEYYLHHRLSEDLDFFCFREVDKLWLSIISNKIKRVLSADKLDILESFNRNLVYFTVKKRVVKTEFTYFPFEQIETPLIISGLKIDSLTDIAVNKFFTIYQNPSSRHFIDLYLILMKYKYSWSKLEELARIKFETAIDPIQLGSQIMKAEKIEDYPKMLIPLSEIKWRKYFVKKAALLKHKIAK</sequence>
<dbReference type="Proteomes" id="UP000230707">
    <property type="component" value="Unassembled WGS sequence"/>
</dbReference>
<accession>A0A2H0NI95</accession>
<dbReference type="EMBL" id="PCWS01000049">
    <property type="protein sequence ID" value="PIR08602.1"/>
    <property type="molecule type" value="Genomic_DNA"/>
</dbReference>
<organism evidence="1 2">
    <name type="scientific">Candidatus Gottesmanbacteria bacterium CG11_big_fil_rev_8_21_14_0_20_37_11</name>
    <dbReference type="NCBI Taxonomy" id="1974575"/>
    <lineage>
        <taxon>Bacteria</taxon>
        <taxon>Candidatus Gottesmaniibacteriota</taxon>
    </lineage>
</organism>
<dbReference type="InterPro" id="IPR014942">
    <property type="entry name" value="AbiEii"/>
</dbReference>
<gene>
    <name evidence="1" type="ORF">COV53_02160</name>
</gene>
<proteinExistence type="predicted"/>